<comment type="caution">
    <text evidence="2">The sequence shown here is derived from an EMBL/GenBank/DDBJ whole genome shotgun (WGS) entry which is preliminary data.</text>
</comment>
<dbReference type="AlphaFoldDB" id="G7GVM7"/>
<dbReference type="STRING" id="1075090.GOAMR_71_00050"/>
<dbReference type="Gene3D" id="1.20.5.170">
    <property type="match status" value="2"/>
</dbReference>
<protein>
    <submittedName>
        <fullName evidence="2">Uncharacterized protein</fullName>
    </submittedName>
</protein>
<dbReference type="SUPFAM" id="SSF57997">
    <property type="entry name" value="Tropomyosin"/>
    <property type="match status" value="1"/>
</dbReference>
<gene>
    <name evidence="2" type="ORF">GOAMR_71_00050</name>
</gene>
<dbReference type="Proteomes" id="UP000006023">
    <property type="component" value="Unassembled WGS sequence"/>
</dbReference>
<dbReference type="EMBL" id="BAED01000071">
    <property type="protein sequence ID" value="GAB07652.1"/>
    <property type="molecule type" value="Genomic_DNA"/>
</dbReference>
<keyword evidence="3" id="KW-1185">Reference proteome</keyword>
<sequence>MADPDDLDARLRNVEREVEGLKTENKELRRDVSAARVLAAGADQDVSNMHAAFRAQTMVLNAMRETQLEHGKRIGGLDQRMGGLDQRMDGLDQRMGGLDQRMDGLDQRMDGLDQRMDGLDQRMDGLDQRMDGLDQRMDGLDQRMAGLESEMRTGFATMAAGMQQITTLLTTALDDGSFGLGRNRPGNT</sequence>
<name>G7GVM7_9ACTN</name>
<proteinExistence type="predicted"/>
<evidence type="ECO:0000256" key="1">
    <source>
        <dbReference type="SAM" id="Coils"/>
    </source>
</evidence>
<keyword evidence="1" id="KW-0175">Coiled coil</keyword>
<organism evidence="2 3">
    <name type="scientific">Gordonia amarae NBRC 15530</name>
    <dbReference type="NCBI Taxonomy" id="1075090"/>
    <lineage>
        <taxon>Bacteria</taxon>
        <taxon>Bacillati</taxon>
        <taxon>Actinomycetota</taxon>
        <taxon>Actinomycetes</taxon>
        <taxon>Mycobacteriales</taxon>
        <taxon>Gordoniaceae</taxon>
        <taxon>Gordonia</taxon>
    </lineage>
</organism>
<feature type="coiled-coil region" evidence="1">
    <location>
        <begin position="102"/>
        <end position="150"/>
    </location>
</feature>
<reference evidence="2 3" key="1">
    <citation type="submission" date="2011-11" db="EMBL/GenBank/DDBJ databases">
        <title>Whole genome shotgun sequence of Gordonia amarae NBRC 15530.</title>
        <authorList>
            <person name="Takarada H."/>
            <person name="Hosoyama A."/>
            <person name="Tsuchikane K."/>
            <person name="Katsumata H."/>
            <person name="Yamazaki S."/>
            <person name="Fujita N."/>
        </authorList>
    </citation>
    <scope>NUCLEOTIDE SEQUENCE [LARGE SCALE GENOMIC DNA]</scope>
    <source>
        <strain evidence="2 3">NBRC 15530</strain>
    </source>
</reference>
<evidence type="ECO:0000313" key="3">
    <source>
        <dbReference type="Proteomes" id="UP000006023"/>
    </source>
</evidence>
<dbReference type="eggNOG" id="COG1196">
    <property type="taxonomic scope" value="Bacteria"/>
</dbReference>
<feature type="coiled-coil region" evidence="1">
    <location>
        <begin position="11"/>
        <end position="38"/>
    </location>
</feature>
<evidence type="ECO:0000313" key="2">
    <source>
        <dbReference type="EMBL" id="GAB07652.1"/>
    </source>
</evidence>
<accession>G7GVM7</accession>